<evidence type="ECO:0000313" key="2">
    <source>
        <dbReference type="EMBL" id="GAA3727397.1"/>
    </source>
</evidence>
<name>A0ABP7EZ14_9ACTN</name>
<protein>
    <recommendedName>
        <fullName evidence="4">Phage portal protein</fullName>
    </recommendedName>
</protein>
<dbReference type="Proteomes" id="UP001499884">
    <property type="component" value="Unassembled WGS sequence"/>
</dbReference>
<reference evidence="3" key="1">
    <citation type="journal article" date="2019" name="Int. J. Syst. Evol. Microbiol.">
        <title>The Global Catalogue of Microorganisms (GCM) 10K type strain sequencing project: providing services to taxonomists for standard genome sequencing and annotation.</title>
        <authorList>
            <consortium name="The Broad Institute Genomics Platform"/>
            <consortium name="The Broad Institute Genome Sequencing Center for Infectious Disease"/>
            <person name="Wu L."/>
            <person name="Ma J."/>
        </authorList>
    </citation>
    <scope>NUCLEOTIDE SEQUENCE [LARGE SCALE GENOMIC DNA]</scope>
    <source>
        <strain evidence="3">JCM 30846</strain>
    </source>
</reference>
<organism evidence="2 3">
    <name type="scientific">Streptomyces tremellae</name>
    <dbReference type="NCBI Taxonomy" id="1124239"/>
    <lineage>
        <taxon>Bacteria</taxon>
        <taxon>Bacillati</taxon>
        <taxon>Actinomycetota</taxon>
        <taxon>Actinomycetes</taxon>
        <taxon>Kitasatosporales</taxon>
        <taxon>Streptomycetaceae</taxon>
        <taxon>Streptomyces</taxon>
    </lineage>
</organism>
<keyword evidence="3" id="KW-1185">Reference proteome</keyword>
<feature type="compositionally biased region" description="Basic and acidic residues" evidence="1">
    <location>
        <begin position="457"/>
        <end position="466"/>
    </location>
</feature>
<gene>
    <name evidence="2" type="ORF">GCM10023082_26710</name>
</gene>
<proteinExistence type="predicted"/>
<dbReference type="InterPro" id="IPR006944">
    <property type="entry name" value="Phage/GTA_portal"/>
</dbReference>
<dbReference type="RefSeq" id="WP_345645772.1">
    <property type="nucleotide sequence ID" value="NZ_BAABEP010000014.1"/>
</dbReference>
<feature type="region of interest" description="Disordered" evidence="1">
    <location>
        <begin position="428"/>
        <end position="466"/>
    </location>
</feature>
<evidence type="ECO:0000313" key="3">
    <source>
        <dbReference type="Proteomes" id="UP001499884"/>
    </source>
</evidence>
<evidence type="ECO:0000256" key="1">
    <source>
        <dbReference type="SAM" id="MobiDB-lite"/>
    </source>
</evidence>
<dbReference type="EMBL" id="BAABEP010000014">
    <property type="protein sequence ID" value="GAA3727397.1"/>
    <property type="molecule type" value="Genomic_DNA"/>
</dbReference>
<sequence>MAWFRKARPGSGRVITPEGLPVTAKASPMRKDGVLATFEGMDQPWQWDRRVIVPDPGIPLLDYANDPLSFWGSQPSVRKVVDFRARNLASIPLHLYRRVSDTDRQRVTDHPLAKLLAAPGPGLTPFRLWHSVFVDNDLFDRWCVRVVESADTESGWELLRIPAPRMRLVADGWGRVAQVIVQTMDGQQVSGPPRGYVFDHGYASHGQVNGTSPLRTLQDILAEGSEAVSYRRSIWRNGARVPVVIQRPADAKWAPGARDRFVESMRRFLRGGGQEGGAPLLEDGMSMVKVDAFSPRDTGDIEGRQLNDAEVASAYHIAPELVGARPGNYSNIDAFRQMLYRDSLGADIAAWEQTLNAFLLPLLAAGDPDLYIEAAVEAKLRGSFEEEAAVLQSSVGAPWLTRNEARARRNLPAVEGGDELVTPLNVVTGGLASPRDTAPDPGASLPKARRPQAKSGRPKDLGTFERERDRFTDALTTWAQKQAETLLSAADAKADGPPDFYQLWAASSPERQAQLAALIQSWGFRLAQIGAWSVLGVWNPDAGGWDAAVMENWLAAAAKSHAEQYEQAGHQAIVTAIADEGDWRDNLAQGMSAWVSAGATRAVTAATEARGFGSHDAAGASGLEVKRWNTGSNPRADHAHMDGESVDLDALFSNGLRWPGDGLGAAAETAGCNCHLTYDRKG</sequence>
<evidence type="ECO:0008006" key="4">
    <source>
        <dbReference type="Google" id="ProtNLM"/>
    </source>
</evidence>
<accession>A0ABP7EZ14</accession>
<comment type="caution">
    <text evidence="2">The sequence shown here is derived from an EMBL/GenBank/DDBJ whole genome shotgun (WGS) entry which is preliminary data.</text>
</comment>
<dbReference type="Pfam" id="PF04860">
    <property type="entry name" value="Phage_portal"/>
    <property type="match status" value="1"/>
</dbReference>